<dbReference type="AlphaFoldDB" id="A6IJ99"/>
<sequence>MSMEFFVVVVVFFFFFFFFRRLEKAIELQRCQPRYV</sequence>
<organism evidence="1 2">
    <name type="scientific">Rattus norvegicus</name>
    <name type="common">Rat</name>
    <dbReference type="NCBI Taxonomy" id="10116"/>
    <lineage>
        <taxon>Eukaryota</taxon>
        <taxon>Metazoa</taxon>
        <taxon>Chordata</taxon>
        <taxon>Craniata</taxon>
        <taxon>Vertebrata</taxon>
        <taxon>Euteleostomi</taxon>
        <taxon>Mammalia</taxon>
        <taxon>Eutheria</taxon>
        <taxon>Euarchontoglires</taxon>
        <taxon>Glires</taxon>
        <taxon>Rodentia</taxon>
        <taxon>Myomorpha</taxon>
        <taxon>Muroidea</taxon>
        <taxon>Muridae</taxon>
        <taxon>Murinae</taxon>
        <taxon>Rattus</taxon>
    </lineage>
</organism>
<protein>
    <submittedName>
        <fullName evidence="1">RCG54990</fullName>
    </submittedName>
</protein>
<gene>
    <name evidence="1" type="ORF">rCG_54990</name>
</gene>
<dbReference type="EMBL" id="CH473962">
    <property type="protein sequence ID" value="EDL98819.1"/>
    <property type="molecule type" value="Genomic_DNA"/>
</dbReference>
<evidence type="ECO:0000313" key="1">
    <source>
        <dbReference type="EMBL" id="EDL98819.1"/>
    </source>
</evidence>
<accession>A6IJ99</accession>
<evidence type="ECO:0000313" key="2">
    <source>
        <dbReference type="Proteomes" id="UP000234681"/>
    </source>
</evidence>
<dbReference type="Proteomes" id="UP000234681">
    <property type="component" value="Chromosome 5"/>
</dbReference>
<reference evidence="2" key="1">
    <citation type="submission" date="2005-09" db="EMBL/GenBank/DDBJ databases">
        <authorList>
            <person name="Mural R.J."/>
            <person name="Li P.W."/>
            <person name="Adams M.D."/>
            <person name="Amanatides P.G."/>
            <person name="Baden-Tillson H."/>
            <person name="Barnstead M."/>
            <person name="Chin S.H."/>
            <person name="Dew I."/>
            <person name="Evans C.A."/>
            <person name="Ferriera S."/>
            <person name="Flanigan M."/>
            <person name="Fosler C."/>
            <person name="Glodek A."/>
            <person name="Gu Z."/>
            <person name="Holt R.A."/>
            <person name="Jennings D."/>
            <person name="Kraft C.L."/>
            <person name="Lu F."/>
            <person name="Nguyen T."/>
            <person name="Nusskern D.R."/>
            <person name="Pfannkoch C.M."/>
            <person name="Sitter C."/>
            <person name="Sutton G.G."/>
            <person name="Venter J.C."/>
            <person name="Wang Z."/>
            <person name="Woodage T."/>
            <person name="Zheng X.H."/>
            <person name="Zhong F."/>
        </authorList>
    </citation>
    <scope>NUCLEOTIDE SEQUENCE [LARGE SCALE GENOMIC DNA]</scope>
    <source>
        <strain>BN</strain>
        <strain evidence="2">Sprague-Dawley</strain>
    </source>
</reference>
<name>A6IJ99_RAT</name>
<proteinExistence type="predicted"/>